<proteinExistence type="predicted"/>
<comment type="caution">
    <text evidence="1">The sequence shown here is derived from an EMBL/GenBank/DDBJ whole genome shotgun (WGS) entry which is preliminary data.</text>
</comment>
<gene>
    <name evidence="1" type="ORF">HKW66_Vig0248250</name>
</gene>
<dbReference type="AlphaFoldDB" id="A0A8T0KT44"/>
<evidence type="ECO:0000313" key="2">
    <source>
        <dbReference type="Proteomes" id="UP000743370"/>
    </source>
</evidence>
<dbReference type="Proteomes" id="UP000743370">
    <property type="component" value="Unassembled WGS sequence"/>
</dbReference>
<accession>A0A8T0KT44</accession>
<evidence type="ECO:0000313" key="1">
    <source>
        <dbReference type="EMBL" id="KAG2402906.1"/>
    </source>
</evidence>
<sequence>MSEEHKFSNDKRCKVQDRLSKLLWELALLDGGNIWLTMVGWDDLMVSMEVEINDCDNVEMYVEVVVLIHYEDLKVRLHSMGDGVSKVLSLLSF</sequence>
<protein>
    <submittedName>
        <fullName evidence="1">BTB/POZ domain-containing protein</fullName>
    </submittedName>
</protein>
<reference evidence="1 2" key="1">
    <citation type="submission" date="2020-05" db="EMBL/GenBank/DDBJ databases">
        <title>Vigna angularis (adzuki bean) Var. LongXiaoDou No. 4 denovo assembly.</title>
        <authorList>
            <person name="Xiang H."/>
        </authorList>
    </citation>
    <scope>NUCLEOTIDE SEQUENCE [LARGE SCALE GENOMIC DNA]</scope>
    <source>
        <tissue evidence="1">Leaf</tissue>
    </source>
</reference>
<organism evidence="1 2">
    <name type="scientific">Phaseolus angularis</name>
    <name type="common">Azuki bean</name>
    <name type="synonym">Vigna angularis</name>
    <dbReference type="NCBI Taxonomy" id="3914"/>
    <lineage>
        <taxon>Eukaryota</taxon>
        <taxon>Viridiplantae</taxon>
        <taxon>Streptophyta</taxon>
        <taxon>Embryophyta</taxon>
        <taxon>Tracheophyta</taxon>
        <taxon>Spermatophyta</taxon>
        <taxon>Magnoliopsida</taxon>
        <taxon>eudicotyledons</taxon>
        <taxon>Gunneridae</taxon>
        <taxon>Pentapetalae</taxon>
        <taxon>rosids</taxon>
        <taxon>fabids</taxon>
        <taxon>Fabales</taxon>
        <taxon>Fabaceae</taxon>
        <taxon>Papilionoideae</taxon>
        <taxon>50 kb inversion clade</taxon>
        <taxon>NPAAA clade</taxon>
        <taxon>indigoferoid/millettioid clade</taxon>
        <taxon>Phaseoleae</taxon>
        <taxon>Vigna</taxon>
    </lineage>
</organism>
<dbReference type="EMBL" id="JABFOF010000003">
    <property type="protein sequence ID" value="KAG2402906.1"/>
    <property type="molecule type" value="Genomic_DNA"/>
</dbReference>
<name>A0A8T0KT44_PHAAN</name>